<dbReference type="GO" id="GO:0015577">
    <property type="term" value="F:galactitol transmembrane transporter activity"/>
    <property type="evidence" value="ECO:0007669"/>
    <property type="project" value="InterPro"/>
</dbReference>
<dbReference type="PIRSF" id="PIRSF006304">
    <property type="entry name" value="GatC"/>
    <property type="match status" value="1"/>
</dbReference>
<feature type="domain" description="PTS EIIC type-2" evidence="10">
    <location>
        <begin position="8"/>
        <end position="446"/>
    </location>
</feature>
<accession>A0A1M7YDC5</accession>
<dbReference type="PANTHER" id="PTHR37324:SF2">
    <property type="entry name" value="PTS SYSTEM GALACTITOL-SPECIFIC EIIC COMPONENT"/>
    <property type="match status" value="1"/>
</dbReference>
<feature type="transmembrane region" description="Helical" evidence="9">
    <location>
        <begin position="7"/>
        <end position="31"/>
    </location>
</feature>
<proteinExistence type="predicted"/>
<evidence type="ECO:0000256" key="1">
    <source>
        <dbReference type="ARBA" id="ARBA00004651"/>
    </source>
</evidence>
<evidence type="ECO:0000256" key="4">
    <source>
        <dbReference type="ARBA" id="ARBA00022597"/>
    </source>
</evidence>
<gene>
    <name evidence="11" type="ORF">SAMN02745217_02829</name>
</gene>
<evidence type="ECO:0000256" key="6">
    <source>
        <dbReference type="ARBA" id="ARBA00022692"/>
    </source>
</evidence>
<name>A0A1M7YDC5_9FIRM</name>
<feature type="transmembrane region" description="Helical" evidence="9">
    <location>
        <begin position="180"/>
        <end position="200"/>
    </location>
</feature>
<dbReference type="RefSeq" id="WP_073589496.1">
    <property type="nucleotide sequence ID" value="NZ_FRFD01000008.1"/>
</dbReference>
<sequence length="447" mass="48262">MDILLNVVNYIVNLGAAVFLPVIMFIIGLIFGLKPGKSFRSGLMLGIAFTAISTFISALLVGQIAPAAQSAIERAGSNLQYMDVGWTAASMISWAWPFAATIFPLQIVINLLMLWLKWTDTLNVDLWNVWTKIFIAAVTYIFTGNLIVAYIVAAVVIVIELKLGDFTAERIQKSTGIPDVTCTHSGMMSLLPVMPLIWLIDRIPGLKDKKFDAESLKNKMGFLGEPAVLGLIMGIIMGLLGGYNVADTLKLAIKVAAVMIVLPRLASLFSEALMPISEAAAQFMQKRFPGRKCYIGLDWPILTANPAVVTSSVLLIPVLIILALILPGNKTLPFGDVANFACLVIGPAILFGGDIIKTCIASIPILTVTLYASTAIGPTFTKLAQNVGFAFPEGSASITYLKAGPVIWATFEGVLGHWYIAIPLVILFAFSFVILKKSYTNTLKAEE</sequence>
<dbReference type="Proteomes" id="UP000184612">
    <property type="component" value="Unassembled WGS sequence"/>
</dbReference>
<dbReference type="Pfam" id="PF03611">
    <property type="entry name" value="EIIC-GAT"/>
    <property type="match status" value="1"/>
</dbReference>
<feature type="transmembrane region" description="Helical" evidence="9">
    <location>
        <begin position="416"/>
        <end position="435"/>
    </location>
</feature>
<dbReference type="AlphaFoldDB" id="A0A1M7YDC5"/>
<dbReference type="PANTHER" id="PTHR37324">
    <property type="entry name" value="PTS SYSTEM GALACTITOL-SPECIFIC EIIC COMPONENT"/>
    <property type="match status" value="1"/>
</dbReference>
<keyword evidence="12" id="KW-1185">Reference proteome</keyword>
<dbReference type="InterPro" id="IPR013853">
    <property type="entry name" value="EIIC-GAT"/>
</dbReference>
<organism evidence="11 12">
    <name type="scientific">Anaerocolumna xylanovorans DSM 12503</name>
    <dbReference type="NCBI Taxonomy" id="1121345"/>
    <lineage>
        <taxon>Bacteria</taxon>
        <taxon>Bacillati</taxon>
        <taxon>Bacillota</taxon>
        <taxon>Clostridia</taxon>
        <taxon>Lachnospirales</taxon>
        <taxon>Lachnospiraceae</taxon>
        <taxon>Anaerocolumna</taxon>
    </lineage>
</organism>
<evidence type="ECO:0000256" key="7">
    <source>
        <dbReference type="ARBA" id="ARBA00022989"/>
    </source>
</evidence>
<evidence type="ECO:0000313" key="11">
    <source>
        <dbReference type="EMBL" id="SHO50637.1"/>
    </source>
</evidence>
<evidence type="ECO:0000256" key="3">
    <source>
        <dbReference type="ARBA" id="ARBA00022475"/>
    </source>
</evidence>
<dbReference type="GO" id="GO:0009401">
    <property type="term" value="P:phosphoenolpyruvate-dependent sugar phosphotransferase system"/>
    <property type="evidence" value="ECO:0007669"/>
    <property type="project" value="UniProtKB-KW"/>
</dbReference>
<dbReference type="EMBL" id="FRFD01000008">
    <property type="protein sequence ID" value="SHO50637.1"/>
    <property type="molecule type" value="Genomic_DNA"/>
</dbReference>
<dbReference type="InterPro" id="IPR004703">
    <property type="entry name" value="PTS_sugar-sp_permease"/>
</dbReference>
<dbReference type="InterPro" id="IPR013014">
    <property type="entry name" value="PTS_EIIC_2"/>
</dbReference>
<keyword evidence="8 9" id="KW-0472">Membrane</keyword>
<dbReference type="STRING" id="1121345.SAMN02745217_02829"/>
<dbReference type="GO" id="GO:0005886">
    <property type="term" value="C:plasma membrane"/>
    <property type="evidence" value="ECO:0007669"/>
    <property type="project" value="UniProtKB-SubCell"/>
</dbReference>
<evidence type="ECO:0000256" key="5">
    <source>
        <dbReference type="ARBA" id="ARBA00022683"/>
    </source>
</evidence>
<evidence type="ECO:0000313" key="12">
    <source>
        <dbReference type="Proteomes" id="UP000184612"/>
    </source>
</evidence>
<dbReference type="PROSITE" id="PS51104">
    <property type="entry name" value="PTS_EIIC_TYPE_2"/>
    <property type="match status" value="1"/>
</dbReference>
<feature type="transmembrane region" description="Helical" evidence="9">
    <location>
        <begin position="338"/>
        <end position="363"/>
    </location>
</feature>
<evidence type="ECO:0000256" key="9">
    <source>
        <dbReference type="SAM" id="Phobius"/>
    </source>
</evidence>
<keyword evidence="2" id="KW-0813">Transport</keyword>
<keyword evidence="5" id="KW-0598">Phosphotransferase system</keyword>
<protein>
    <submittedName>
        <fullName evidence="11">PTS system, galactitol-specific IIC component</fullName>
    </submittedName>
</protein>
<evidence type="ECO:0000256" key="8">
    <source>
        <dbReference type="ARBA" id="ARBA00023136"/>
    </source>
</evidence>
<feature type="transmembrane region" description="Helical" evidence="9">
    <location>
        <begin position="220"/>
        <end position="239"/>
    </location>
</feature>
<comment type="subcellular location">
    <subcellularLocation>
        <location evidence="1">Cell membrane</location>
        <topology evidence="1">Multi-pass membrane protein</topology>
    </subcellularLocation>
</comment>
<dbReference type="OrthoDB" id="9787936at2"/>
<feature type="transmembrane region" description="Helical" evidence="9">
    <location>
        <begin position="133"/>
        <end position="159"/>
    </location>
</feature>
<keyword evidence="3" id="KW-1003">Cell membrane</keyword>
<keyword evidence="4" id="KW-0762">Sugar transport</keyword>
<feature type="transmembrane region" description="Helical" evidence="9">
    <location>
        <begin position="251"/>
        <end position="269"/>
    </location>
</feature>
<feature type="transmembrane region" description="Helical" evidence="9">
    <location>
        <begin position="86"/>
        <end position="113"/>
    </location>
</feature>
<evidence type="ECO:0000256" key="2">
    <source>
        <dbReference type="ARBA" id="ARBA00022448"/>
    </source>
</evidence>
<feature type="transmembrane region" description="Helical" evidence="9">
    <location>
        <begin position="43"/>
        <end position="65"/>
    </location>
</feature>
<keyword evidence="6 9" id="KW-0812">Transmembrane</keyword>
<keyword evidence="7 9" id="KW-1133">Transmembrane helix</keyword>
<evidence type="ECO:0000259" key="10">
    <source>
        <dbReference type="PROSITE" id="PS51104"/>
    </source>
</evidence>
<feature type="transmembrane region" description="Helical" evidence="9">
    <location>
        <begin position="307"/>
        <end position="326"/>
    </location>
</feature>
<reference evidence="11 12" key="1">
    <citation type="submission" date="2016-12" db="EMBL/GenBank/DDBJ databases">
        <authorList>
            <person name="Song W.-J."/>
            <person name="Kurnit D.M."/>
        </authorList>
    </citation>
    <scope>NUCLEOTIDE SEQUENCE [LARGE SCALE GENOMIC DNA]</scope>
    <source>
        <strain evidence="11 12">DSM 12503</strain>
    </source>
</reference>